<accession>E4YIR8</accession>
<dbReference type="AlphaFoldDB" id="E4YIR8"/>
<name>E4YIR8_OIKDI</name>
<keyword evidence="2" id="KW-0812">Transmembrane</keyword>
<feature type="compositionally biased region" description="Basic and acidic residues" evidence="1">
    <location>
        <begin position="217"/>
        <end position="232"/>
    </location>
</feature>
<gene>
    <name evidence="3" type="ORF">GSOID_T00027189001</name>
</gene>
<feature type="transmembrane region" description="Helical" evidence="2">
    <location>
        <begin position="135"/>
        <end position="156"/>
    </location>
</feature>
<feature type="region of interest" description="Disordered" evidence="1">
    <location>
        <begin position="205"/>
        <end position="232"/>
    </location>
</feature>
<organism evidence="3">
    <name type="scientific">Oikopleura dioica</name>
    <name type="common">Tunicate</name>
    <dbReference type="NCBI Taxonomy" id="34765"/>
    <lineage>
        <taxon>Eukaryota</taxon>
        <taxon>Metazoa</taxon>
        <taxon>Chordata</taxon>
        <taxon>Tunicata</taxon>
        <taxon>Appendicularia</taxon>
        <taxon>Copelata</taxon>
        <taxon>Oikopleuridae</taxon>
        <taxon>Oikopleura</taxon>
    </lineage>
</organism>
<dbReference type="EMBL" id="FN654620">
    <property type="protein sequence ID" value="CBY35379.1"/>
    <property type="molecule type" value="Genomic_DNA"/>
</dbReference>
<keyword evidence="2" id="KW-1133">Transmembrane helix</keyword>
<dbReference type="Proteomes" id="UP000011014">
    <property type="component" value="Unassembled WGS sequence"/>
</dbReference>
<sequence>MQQNNKCTVGERFWPRNLYAGVSWPKFTPSTRKTIEFSLRGSKVYRDEPSVERTLVDYASQRMKLWNDLIPKMMQPLKKAKINFPSSSFIPEPTDETATIADDLKNMNNITIQSFEDKQKEEAEKEVGIGLEISVTLSIGLMLFIINAFAFLQMAIKKQREKKNFRVKIEDQIKERLIKNKQNNSIPNRVNKLTLGNDLRRSQLSSEGHKNYLSRKMSLERSQSPRKDSTGR</sequence>
<evidence type="ECO:0000256" key="2">
    <source>
        <dbReference type="SAM" id="Phobius"/>
    </source>
</evidence>
<evidence type="ECO:0000256" key="1">
    <source>
        <dbReference type="SAM" id="MobiDB-lite"/>
    </source>
</evidence>
<proteinExistence type="predicted"/>
<protein>
    <submittedName>
        <fullName evidence="3">Uncharacterized protein</fullName>
    </submittedName>
</protein>
<reference evidence="3" key="1">
    <citation type="journal article" date="2010" name="Science">
        <title>Plasticity of animal genome architecture unmasked by rapid evolution of a pelagic tunicate.</title>
        <authorList>
            <person name="Denoeud F."/>
            <person name="Henriet S."/>
            <person name="Mungpakdee S."/>
            <person name="Aury J.M."/>
            <person name="Da Silva C."/>
            <person name="Brinkmann H."/>
            <person name="Mikhaleva J."/>
            <person name="Olsen L.C."/>
            <person name="Jubin C."/>
            <person name="Canestro C."/>
            <person name="Bouquet J.M."/>
            <person name="Danks G."/>
            <person name="Poulain J."/>
            <person name="Campsteijn C."/>
            <person name="Adamski M."/>
            <person name="Cross I."/>
            <person name="Yadetie F."/>
            <person name="Muffato M."/>
            <person name="Louis A."/>
            <person name="Butcher S."/>
            <person name="Tsagkogeorga G."/>
            <person name="Konrad A."/>
            <person name="Singh S."/>
            <person name="Jensen M.F."/>
            <person name="Cong E.H."/>
            <person name="Eikeseth-Otteraa H."/>
            <person name="Noel B."/>
            <person name="Anthouard V."/>
            <person name="Porcel B.M."/>
            <person name="Kachouri-Lafond R."/>
            <person name="Nishino A."/>
            <person name="Ugolini M."/>
            <person name="Chourrout P."/>
            <person name="Nishida H."/>
            <person name="Aasland R."/>
            <person name="Huzurbazar S."/>
            <person name="Westhof E."/>
            <person name="Delsuc F."/>
            <person name="Lehrach H."/>
            <person name="Reinhardt R."/>
            <person name="Weissenbach J."/>
            <person name="Roy S.W."/>
            <person name="Artiguenave F."/>
            <person name="Postlethwait J.H."/>
            <person name="Manak J.R."/>
            <person name="Thompson E.M."/>
            <person name="Jaillon O."/>
            <person name="Du Pasquier L."/>
            <person name="Boudinot P."/>
            <person name="Liberles D.A."/>
            <person name="Volff J.N."/>
            <person name="Philippe H."/>
            <person name="Lenhard B."/>
            <person name="Roest Crollius H."/>
            <person name="Wincker P."/>
            <person name="Chourrout D."/>
        </authorList>
    </citation>
    <scope>NUCLEOTIDE SEQUENCE [LARGE SCALE GENOMIC DNA]</scope>
</reference>
<keyword evidence="2" id="KW-0472">Membrane</keyword>
<evidence type="ECO:0000313" key="3">
    <source>
        <dbReference type="EMBL" id="CBY35379.1"/>
    </source>
</evidence>